<sequence length="121" mass="13809">MGFFLNNIIGGALFGLAVRMWQLGLVNRPVLKPNELWTHASYMFAFGWGGYGLAHLELKVNSRLAELRDMRLQAKEIAWERAAERRKQMGVPPEEAERHVEIVRKIRELQDKLDGTAPGSH</sequence>
<accession>M5G7S4</accession>
<keyword evidence="1" id="KW-0472">Membrane</keyword>
<keyword evidence="1" id="KW-1133">Transmembrane helix</keyword>
<dbReference type="GeneID" id="63686989"/>
<dbReference type="AlphaFoldDB" id="M5G7S4"/>
<dbReference type="PANTHER" id="PTHR39218">
    <property type="entry name" value="OXIDOREDUCTASE 14 KDA SUBUNIT, PUTATIVE (AFU_ORTHOLOGUE AFUA_1G12110)-RELATED"/>
    <property type="match status" value="1"/>
</dbReference>
<feature type="transmembrane region" description="Helical" evidence="1">
    <location>
        <begin position="36"/>
        <end position="54"/>
    </location>
</feature>
<feature type="transmembrane region" description="Helical" evidence="1">
    <location>
        <begin position="7"/>
        <end position="24"/>
    </location>
</feature>
<dbReference type="RefSeq" id="XP_040631698.1">
    <property type="nucleotide sequence ID" value="XM_040771927.1"/>
</dbReference>
<evidence type="ECO:0000313" key="2">
    <source>
        <dbReference type="EMBL" id="EJU04804.1"/>
    </source>
</evidence>
<evidence type="ECO:0000313" key="3">
    <source>
        <dbReference type="Proteomes" id="UP000030653"/>
    </source>
</evidence>
<dbReference type="EMBL" id="JH795857">
    <property type="protein sequence ID" value="EJU04804.1"/>
    <property type="molecule type" value="Genomic_DNA"/>
</dbReference>
<dbReference type="Proteomes" id="UP000030653">
    <property type="component" value="Unassembled WGS sequence"/>
</dbReference>
<organism evidence="2 3">
    <name type="scientific">Dacryopinax primogenitus (strain DJM 731)</name>
    <name type="common">Brown rot fungus</name>
    <dbReference type="NCBI Taxonomy" id="1858805"/>
    <lineage>
        <taxon>Eukaryota</taxon>
        <taxon>Fungi</taxon>
        <taxon>Dikarya</taxon>
        <taxon>Basidiomycota</taxon>
        <taxon>Agaricomycotina</taxon>
        <taxon>Dacrymycetes</taxon>
        <taxon>Dacrymycetales</taxon>
        <taxon>Dacrymycetaceae</taxon>
        <taxon>Dacryopinax</taxon>
    </lineage>
</organism>
<evidence type="ECO:0000256" key="1">
    <source>
        <dbReference type="SAM" id="Phobius"/>
    </source>
</evidence>
<dbReference type="HOGENOM" id="CLU_2037981_0_0_1"/>
<keyword evidence="1" id="KW-0812">Transmembrane</keyword>
<keyword evidence="3" id="KW-1185">Reference proteome</keyword>
<dbReference type="PANTHER" id="PTHR39218:SF1">
    <property type="entry name" value="OXIDOREDUCTASE 14 KDA SUBUNIT, PUTATIVE (AFU_ORTHOLOGUE AFUA_1G12110)-RELATED"/>
    <property type="match status" value="1"/>
</dbReference>
<protein>
    <submittedName>
        <fullName evidence="2">Uncharacterized protein</fullName>
    </submittedName>
</protein>
<name>M5G7S4_DACPD</name>
<reference evidence="2 3" key="1">
    <citation type="journal article" date="2012" name="Science">
        <title>The Paleozoic origin of enzymatic lignin decomposition reconstructed from 31 fungal genomes.</title>
        <authorList>
            <person name="Floudas D."/>
            <person name="Binder M."/>
            <person name="Riley R."/>
            <person name="Barry K."/>
            <person name="Blanchette R.A."/>
            <person name="Henrissat B."/>
            <person name="Martinez A.T."/>
            <person name="Otillar R."/>
            <person name="Spatafora J.W."/>
            <person name="Yadav J.S."/>
            <person name="Aerts A."/>
            <person name="Benoit I."/>
            <person name="Boyd A."/>
            <person name="Carlson A."/>
            <person name="Copeland A."/>
            <person name="Coutinho P.M."/>
            <person name="de Vries R.P."/>
            <person name="Ferreira P."/>
            <person name="Findley K."/>
            <person name="Foster B."/>
            <person name="Gaskell J."/>
            <person name="Glotzer D."/>
            <person name="Gorecki P."/>
            <person name="Heitman J."/>
            <person name="Hesse C."/>
            <person name="Hori C."/>
            <person name="Igarashi K."/>
            <person name="Jurgens J.A."/>
            <person name="Kallen N."/>
            <person name="Kersten P."/>
            <person name="Kohler A."/>
            <person name="Kuees U."/>
            <person name="Kumar T.K.A."/>
            <person name="Kuo A."/>
            <person name="LaButti K."/>
            <person name="Larrondo L.F."/>
            <person name="Lindquist E."/>
            <person name="Ling A."/>
            <person name="Lombard V."/>
            <person name="Lucas S."/>
            <person name="Lundell T."/>
            <person name="Martin R."/>
            <person name="McLaughlin D.J."/>
            <person name="Morgenstern I."/>
            <person name="Morin E."/>
            <person name="Murat C."/>
            <person name="Nagy L.G."/>
            <person name="Nolan M."/>
            <person name="Ohm R.A."/>
            <person name="Patyshakuliyeva A."/>
            <person name="Rokas A."/>
            <person name="Ruiz-Duenas F.J."/>
            <person name="Sabat G."/>
            <person name="Salamov A."/>
            <person name="Samejima M."/>
            <person name="Schmutz J."/>
            <person name="Slot J.C."/>
            <person name="St John F."/>
            <person name="Stenlid J."/>
            <person name="Sun H."/>
            <person name="Sun S."/>
            <person name="Syed K."/>
            <person name="Tsang A."/>
            <person name="Wiebenga A."/>
            <person name="Young D."/>
            <person name="Pisabarro A."/>
            <person name="Eastwood D.C."/>
            <person name="Martin F."/>
            <person name="Cullen D."/>
            <person name="Grigoriev I.V."/>
            <person name="Hibbett D.S."/>
        </authorList>
    </citation>
    <scope>NUCLEOTIDE SEQUENCE [LARGE SCALE GENOMIC DNA]</scope>
    <source>
        <strain evidence="2 3">DJM-731 SS1</strain>
    </source>
</reference>
<dbReference type="OrthoDB" id="2141050at2759"/>
<proteinExistence type="predicted"/>
<gene>
    <name evidence="2" type="ORF">DACRYDRAFT_20419</name>
</gene>